<keyword evidence="2" id="KW-0472">Membrane</keyword>
<sequence length="623" mass="68102">MEGFRPCRTRLSSCLLGPWFSWSTGTTAEQQGQRSESTWESTPRGDEETGVCEGDEEPGVCDPVAPGRLGQGERRLLRLEVQQLELHEQTLHAAVQRHAGARPQAQRQHLHPEALGGLRGGRGSGSLRRTRSLHRVQLTFHDVLRDLGVVRMRLRADRDQLPFRELRSRNLLHHKVSLRSTGTSESTITTGSSHLVLLVLLVPLVLLVLLVPRRCRVHERDLFGALVSRSSPRSEFRQLGSLSTVESCLFRLFLLFLLFLLLLFLPLRLLGGHDGVRRKNVGGPPLQRHLDEAGGESRGVGTEEVNIPEIHEHIGDDGNRGSGSPVILRSRVRVHLLLLFVEHVEPQGLGPQVAVQLRVRADGVGPEVVQRRVAAVRDRGGGVVGEVVELVDHVRARRPGAGGPLQVSAEADGDGELVPAGRRLREEEEESNLWDLLEPRSQTHGSVPPCLLAPSQLPPCLLAPPSRLLASSRLTDQRRGAAHRAVVQQRLQPEPRSGQRPPVQPAGLVHLHGDGAAAQEVQQPAVLRHHVAGREAVGRRAARGHRSGVRLEQVEGVGAEGGGLAAPQGLQGAQGQRGPHHLQLHQVLLRTQDHSFLRTLVFIAHRRVGPRGFGAVGQVSELS</sequence>
<organism evidence="3 4">
    <name type="scientific">Liparis tanakae</name>
    <name type="common">Tanaka's snailfish</name>
    <dbReference type="NCBI Taxonomy" id="230148"/>
    <lineage>
        <taxon>Eukaryota</taxon>
        <taxon>Metazoa</taxon>
        <taxon>Chordata</taxon>
        <taxon>Craniata</taxon>
        <taxon>Vertebrata</taxon>
        <taxon>Euteleostomi</taxon>
        <taxon>Actinopterygii</taxon>
        <taxon>Neopterygii</taxon>
        <taxon>Teleostei</taxon>
        <taxon>Neoteleostei</taxon>
        <taxon>Acanthomorphata</taxon>
        <taxon>Eupercaria</taxon>
        <taxon>Perciformes</taxon>
        <taxon>Cottioidei</taxon>
        <taxon>Cottales</taxon>
        <taxon>Liparidae</taxon>
        <taxon>Liparis</taxon>
    </lineage>
</organism>
<evidence type="ECO:0000313" key="4">
    <source>
        <dbReference type="Proteomes" id="UP000314294"/>
    </source>
</evidence>
<feature type="region of interest" description="Disordered" evidence="1">
    <location>
        <begin position="281"/>
        <end position="300"/>
    </location>
</feature>
<feature type="region of interest" description="Disordered" evidence="1">
    <location>
        <begin position="98"/>
        <end position="127"/>
    </location>
</feature>
<feature type="compositionally biased region" description="Polar residues" evidence="1">
    <location>
        <begin position="25"/>
        <end position="41"/>
    </location>
</feature>
<dbReference type="AlphaFoldDB" id="A0A4Z2IZY9"/>
<feature type="region of interest" description="Disordered" evidence="1">
    <location>
        <begin position="475"/>
        <end position="507"/>
    </location>
</feature>
<proteinExistence type="predicted"/>
<accession>A0A4Z2IZY9</accession>
<evidence type="ECO:0000256" key="1">
    <source>
        <dbReference type="SAM" id="MobiDB-lite"/>
    </source>
</evidence>
<keyword evidence="2" id="KW-0812">Transmembrane</keyword>
<dbReference type="Proteomes" id="UP000314294">
    <property type="component" value="Unassembled WGS sequence"/>
</dbReference>
<reference evidence="3 4" key="1">
    <citation type="submission" date="2019-03" db="EMBL/GenBank/DDBJ databases">
        <title>First draft genome of Liparis tanakae, snailfish: a comprehensive survey of snailfish specific genes.</title>
        <authorList>
            <person name="Kim W."/>
            <person name="Song I."/>
            <person name="Jeong J.-H."/>
            <person name="Kim D."/>
            <person name="Kim S."/>
            <person name="Ryu S."/>
            <person name="Song J.Y."/>
            <person name="Lee S.K."/>
        </authorList>
    </citation>
    <scope>NUCLEOTIDE SEQUENCE [LARGE SCALE GENOMIC DNA]</scope>
    <source>
        <tissue evidence="3">Muscle</tissue>
    </source>
</reference>
<evidence type="ECO:0000256" key="2">
    <source>
        <dbReference type="SAM" id="Phobius"/>
    </source>
</evidence>
<feature type="transmembrane region" description="Helical" evidence="2">
    <location>
        <begin position="195"/>
        <end position="212"/>
    </location>
</feature>
<comment type="caution">
    <text evidence="3">The sequence shown here is derived from an EMBL/GenBank/DDBJ whole genome shotgun (WGS) entry which is preliminary data.</text>
</comment>
<keyword evidence="4" id="KW-1185">Reference proteome</keyword>
<name>A0A4Z2IZY9_9TELE</name>
<feature type="transmembrane region" description="Helical" evidence="2">
    <location>
        <begin position="249"/>
        <end position="270"/>
    </location>
</feature>
<keyword evidence="2" id="KW-1133">Transmembrane helix</keyword>
<dbReference type="EMBL" id="SRLO01000033">
    <property type="protein sequence ID" value="TNN83261.1"/>
    <property type="molecule type" value="Genomic_DNA"/>
</dbReference>
<evidence type="ECO:0000313" key="3">
    <source>
        <dbReference type="EMBL" id="TNN83261.1"/>
    </source>
</evidence>
<gene>
    <name evidence="3" type="ORF">EYF80_006242</name>
</gene>
<feature type="region of interest" description="Disordered" evidence="1">
    <location>
        <begin position="25"/>
        <end position="67"/>
    </location>
</feature>
<protein>
    <submittedName>
        <fullName evidence="3">Uncharacterized protein</fullName>
    </submittedName>
</protein>
<feature type="compositionally biased region" description="Acidic residues" evidence="1">
    <location>
        <begin position="48"/>
        <end position="59"/>
    </location>
</feature>